<name>A0A6H5GRD1_9HEMI</name>
<feature type="region of interest" description="Disordered" evidence="1">
    <location>
        <begin position="103"/>
        <end position="131"/>
    </location>
</feature>
<dbReference type="Proteomes" id="UP000479000">
    <property type="component" value="Unassembled WGS sequence"/>
</dbReference>
<gene>
    <name evidence="2" type="ORF">NTEN_LOCUS10992</name>
</gene>
<evidence type="ECO:0000313" key="2">
    <source>
        <dbReference type="EMBL" id="CAB0005515.1"/>
    </source>
</evidence>
<dbReference type="AlphaFoldDB" id="A0A6H5GRD1"/>
<organism evidence="2 3">
    <name type="scientific">Nesidiocoris tenuis</name>
    <dbReference type="NCBI Taxonomy" id="355587"/>
    <lineage>
        <taxon>Eukaryota</taxon>
        <taxon>Metazoa</taxon>
        <taxon>Ecdysozoa</taxon>
        <taxon>Arthropoda</taxon>
        <taxon>Hexapoda</taxon>
        <taxon>Insecta</taxon>
        <taxon>Pterygota</taxon>
        <taxon>Neoptera</taxon>
        <taxon>Paraneoptera</taxon>
        <taxon>Hemiptera</taxon>
        <taxon>Heteroptera</taxon>
        <taxon>Panheteroptera</taxon>
        <taxon>Cimicomorpha</taxon>
        <taxon>Miridae</taxon>
        <taxon>Dicyphina</taxon>
        <taxon>Nesidiocoris</taxon>
    </lineage>
</organism>
<accession>A0A6H5GRD1</accession>
<dbReference type="EMBL" id="CADCXU010016532">
    <property type="protein sequence ID" value="CAB0005515.1"/>
    <property type="molecule type" value="Genomic_DNA"/>
</dbReference>
<keyword evidence="3" id="KW-1185">Reference proteome</keyword>
<protein>
    <submittedName>
        <fullName evidence="2">Uncharacterized protein</fullName>
    </submittedName>
</protein>
<evidence type="ECO:0000256" key="1">
    <source>
        <dbReference type="SAM" id="MobiDB-lite"/>
    </source>
</evidence>
<proteinExistence type="predicted"/>
<evidence type="ECO:0000313" key="3">
    <source>
        <dbReference type="Proteomes" id="UP000479000"/>
    </source>
</evidence>
<reference evidence="2 3" key="1">
    <citation type="submission" date="2020-02" db="EMBL/GenBank/DDBJ databases">
        <authorList>
            <person name="Ferguson B K."/>
        </authorList>
    </citation>
    <scope>NUCLEOTIDE SEQUENCE [LARGE SCALE GENOMIC DNA]</scope>
</reference>
<sequence length="186" mass="20694">MFETVQNYPTYRNGQLSQLLGLSYYLCFESLFFLKNQCSLGTLSGYIRLAMLAPLQNIPELDKGRSEPYQMVQDPAERRLTEKPNTVFGSKVVPSSCRVDEALPLSSPATGPSRPPTNQPPGNAGDGEPRSAVARCKPRLWGWKGQNGPPAGNSRVSLTQVRRLSRPSFWTDDLFLVSSKCRIRKS</sequence>